<protein>
    <submittedName>
        <fullName evidence="1">Ac106</fullName>
    </submittedName>
</protein>
<reference evidence="1" key="1">
    <citation type="submission" date="2016-01" db="EMBL/GenBank/DDBJ databases">
        <authorList>
            <person name="Oliw E.H."/>
        </authorList>
    </citation>
    <scope>NUCLEOTIDE SEQUENCE</scope>
    <source>
        <strain evidence="1">164</strain>
    </source>
</reference>
<accession>A0A1B1V5L4</accession>
<proteinExistence type="predicted"/>
<name>A0A1B1V5L4_9ABAC</name>
<gene>
    <name evidence="1" type="primary">masp1.46</name>
</gene>
<evidence type="ECO:0000313" key="1">
    <source>
        <dbReference type="EMBL" id="ANW12279.1"/>
    </source>
</evidence>
<dbReference type="Pfam" id="PF05674">
    <property type="entry name" value="DUF816"/>
    <property type="match status" value="1"/>
</dbReference>
<dbReference type="InterPro" id="IPR008534">
    <property type="entry name" value="DUF816"/>
</dbReference>
<sequence length="238" mass="27563">MESINIDVFARQLIADKCSALIESEQMLPENILNIVKRARKNYFDDPSTKNYENLKKLFSQTKYVDDAVDYKDFNRRVLLITFKFGLNRSKDYFKNYKHIIEIALKRLDSINPDLKSSPRAMLQHYNECLEKLDNPRHDEHHLVTFGKEIATKIFIETIDLYSNVNNNKSPLETFSIDASGNNNLKLNNNRINNNHNGAAAALPISNTPLFATTLQNRKRSLLRKKDNFKIATPLFVL</sequence>
<organism evidence="1">
    <name type="scientific">Malacosoma sp. alphabaculovirus</name>
    <dbReference type="NCBI Taxonomy" id="1881632"/>
    <lineage>
        <taxon>Viruses</taxon>
        <taxon>Viruses incertae sedis</taxon>
        <taxon>Naldaviricetes</taxon>
        <taxon>Lefavirales</taxon>
        <taxon>Baculoviridae</taxon>
        <taxon>Alphabaculovirus</taxon>
    </lineage>
</organism>
<dbReference type="EMBL" id="KU659593">
    <property type="protein sequence ID" value="ANW12279.1"/>
    <property type="molecule type" value="Genomic_DNA"/>
</dbReference>